<gene>
    <name evidence="6" type="ORF">HZU75_06790</name>
</gene>
<evidence type="ECO:0000256" key="3">
    <source>
        <dbReference type="SAM" id="MobiDB-lite"/>
    </source>
</evidence>
<keyword evidence="7" id="KW-1185">Reference proteome</keyword>
<feature type="region of interest" description="Disordered" evidence="3">
    <location>
        <begin position="182"/>
        <end position="226"/>
    </location>
</feature>
<feature type="signal peptide" evidence="4">
    <location>
        <begin position="1"/>
        <end position="22"/>
    </location>
</feature>
<comment type="similarity">
    <text evidence="1">Belongs to the glycosyl hydrolase 16 family.</text>
</comment>
<keyword evidence="4" id="KW-0732">Signal</keyword>
<dbReference type="Pfam" id="PF02839">
    <property type="entry name" value="CBM_5_12"/>
    <property type="match status" value="2"/>
</dbReference>
<dbReference type="InterPro" id="IPR003610">
    <property type="entry name" value="CBM5/12"/>
</dbReference>
<dbReference type="Proteomes" id="UP000510822">
    <property type="component" value="Chromosome"/>
</dbReference>
<proteinExistence type="inferred from homology"/>
<feature type="chain" id="PRO_5028814841" evidence="4">
    <location>
        <begin position="23"/>
        <end position="513"/>
    </location>
</feature>
<evidence type="ECO:0000313" key="6">
    <source>
        <dbReference type="EMBL" id="QLI81254.1"/>
    </source>
</evidence>
<dbReference type="RefSeq" id="WP_180308381.1">
    <property type="nucleotide sequence ID" value="NZ_CP058952.1"/>
</dbReference>
<dbReference type="InterPro" id="IPR036573">
    <property type="entry name" value="CBM_sf_5/12"/>
</dbReference>
<protein>
    <submittedName>
        <fullName evidence="6">Family 16 glycosylhydrolase</fullName>
    </submittedName>
</protein>
<dbReference type="SUPFAM" id="SSF49899">
    <property type="entry name" value="Concanavalin A-like lectins/glucanases"/>
    <property type="match status" value="1"/>
</dbReference>
<dbReference type="PROSITE" id="PS51762">
    <property type="entry name" value="GH16_2"/>
    <property type="match status" value="1"/>
</dbReference>
<dbReference type="GO" id="GO:0030246">
    <property type="term" value="F:carbohydrate binding"/>
    <property type="evidence" value="ECO:0007669"/>
    <property type="project" value="InterPro"/>
</dbReference>
<dbReference type="CDD" id="cd12214">
    <property type="entry name" value="ChiA1_BD"/>
    <property type="match status" value="1"/>
</dbReference>
<dbReference type="SUPFAM" id="SSF51055">
    <property type="entry name" value="Carbohydrate binding domain"/>
    <property type="match status" value="2"/>
</dbReference>
<dbReference type="GO" id="GO:0005576">
    <property type="term" value="C:extracellular region"/>
    <property type="evidence" value="ECO:0007669"/>
    <property type="project" value="InterPro"/>
</dbReference>
<dbReference type="Gene3D" id="2.60.120.200">
    <property type="match status" value="1"/>
</dbReference>
<evidence type="ECO:0000259" key="5">
    <source>
        <dbReference type="PROSITE" id="PS51762"/>
    </source>
</evidence>
<evidence type="ECO:0000313" key="7">
    <source>
        <dbReference type="Proteomes" id="UP000510822"/>
    </source>
</evidence>
<accession>A0A7D5V9E8</accession>
<dbReference type="SMART" id="SM00495">
    <property type="entry name" value="ChtBD3"/>
    <property type="match status" value="2"/>
</dbReference>
<dbReference type="InterPro" id="IPR000757">
    <property type="entry name" value="Beta-glucanase-like"/>
</dbReference>
<dbReference type="Pfam" id="PF00722">
    <property type="entry name" value="Glyco_hydro_16"/>
    <property type="match status" value="1"/>
</dbReference>
<keyword evidence="2 6" id="KW-0378">Hydrolase</keyword>
<evidence type="ECO:0000256" key="2">
    <source>
        <dbReference type="ARBA" id="ARBA00022801"/>
    </source>
</evidence>
<dbReference type="KEGG" id="cfon:HZU75_06790"/>
<dbReference type="AlphaFoldDB" id="A0A7D5V9E8"/>
<evidence type="ECO:0000256" key="4">
    <source>
        <dbReference type="SAM" id="SignalP"/>
    </source>
</evidence>
<dbReference type="Gene3D" id="2.10.10.20">
    <property type="entry name" value="Carbohydrate-binding module superfamily 5/12"/>
    <property type="match status" value="2"/>
</dbReference>
<dbReference type="CDD" id="cd00413">
    <property type="entry name" value="Glyco_hydrolase_16"/>
    <property type="match status" value="1"/>
</dbReference>
<dbReference type="GO" id="GO:0005975">
    <property type="term" value="P:carbohydrate metabolic process"/>
    <property type="evidence" value="ECO:0007669"/>
    <property type="project" value="InterPro"/>
</dbReference>
<sequence length="513" mass="54111">MQQTTNFLLAGLLASVTLIAHAAAPAWQEGATYVAGSSVSYAGHDYQALVTHTAFVGAGWTPSASPTLWRDLGPSSGSVATPAPSVAPTIAPTTVPSPKPTVIPSAAPTQAPTATPSATSPATGNCLAAWQSGIAYTAGQRVSYQGVNYEAKWWSNTAPTNDQWGAWKNLGRCDGATPTPLASATPTAIPSASPSPTAKPTATPTITPTVSPSPAPVVTPTPSPSATPAIPSTGLLFDDFSYSTISQLGNNGWSLRSWNGGPGLSNGQWSPNNISFVADPQQSGNTLMRLKASTAISGDQIVGNAATAGSSSQVELMTSDSIYLNGTWAARMYFNDAPLRGPDGDSVIQTFFGITRYLEGTEPYSEIDFEYLPNGGWGIDSPTMWTGTYEIAAYDPLNHVAASTVKSFAGWHTLVMNVADGDIRFYVDGKLVQSYSGIAQPDNPMFIAFQLWFSNTAMPDGRSGFLRSTELREYQEDVDWVLHLKDQQLSLAEVEALVANLRSKGLGFVKNIK</sequence>
<evidence type="ECO:0000256" key="1">
    <source>
        <dbReference type="ARBA" id="ARBA00006865"/>
    </source>
</evidence>
<reference evidence="6 7" key="1">
    <citation type="journal article" date="2016" name="Int. J. Syst. Evol. Microbiol.">
        <title>Chitinibacter fontanus sp. nov., isolated from a spring.</title>
        <authorList>
            <person name="Sheu S.Y."/>
            <person name="Li Y.S."/>
            <person name="Young C.C."/>
            <person name="Chen W.M."/>
        </authorList>
    </citation>
    <scope>NUCLEOTIDE SEQUENCE [LARGE SCALE GENOMIC DNA]</scope>
    <source>
        <strain evidence="6 7">STM-7</strain>
    </source>
</reference>
<feature type="region of interest" description="Disordered" evidence="3">
    <location>
        <begin position="74"/>
        <end position="97"/>
    </location>
</feature>
<feature type="domain" description="GH16" evidence="5">
    <location>
        <begin position="208"/>
        <end position="489"/>
    </location>
</feature>
<feature type="compositionally biased region" description="Low complexity" evidence="3">
    <location>
        <begin position="182"/>
        <end position="210"/>
    </location>
</feature>
<organism evidence="6 7">
    <name type="scientific">Chitinibacter fontanus</name>
    <dbReference type="NCBI Taxonomy" id="1737446"/>
    <lineage>
        <taxon>Bacteria</taxon>
        <taxon>Pseudomonadati</taxon>
        <taxon>Pseudomonadota</taxon>
        <taxon>Betaproteobacteria</taxon>
        <taxon>Neisseriales</taxon>
        <taxon>Chitinibacteraceae</taxon>
        <taxon>Chitinibacter</taxon>
    </lineage>
</organism>
<dbReference type="GO" id="GO:0004553">
    <property type="term" value="F:hydrolase activity, hydrolyzing O-glycosyl compounds"/>
    <property type="evidence" value="ECO:0007669"/>
    <property type="project" value="InterPro"/>
</dbReference>
<dbReference type="InterPro" id="IPR013320">
    <property type="entry name" value="ConA-like_dom_sf"/>
</dbReference>
<feature type="compositionally biased region" description="Pro residues" evidence="3">
    <location>
        <begin position="211"/>
        <end position="225"/>
    </location>
</feature>
<dbReference type="CDD" id="cd12215">
    <property type="entry name" value="ChiC_BD"/>
    <property type="match status" value="1"/>
</dbReference>
<dbReference type="EMBL" id="CP058952">
    <property type="protein sequence ID" value="QLI81254.1"/>
    <property type="molecule type" value="Genomic_DNA"/>
</dbReference>
<name>A0A7D5V9E8_9NEIS</name>